<gene>
    <name evidence="1" type="ORF">XAC3562_1080001</name>
</gene>
<protein>
    <submittedName>
        <fullName evidence="1">Uncharacterized protein</fullName>
    </submittedName>
</protein>
<sequence>MAGARLDHRMLLHLKLLVDERKMRVILDPPLWRGLYNAQVTLPRSALNCIAPS</sequence>
<organism evidence="1 2">
    <name type="scientific">Xanthomonas citri pv. citri</name>
    <dbReference type="NCBI Taxonomy" id="611301"/>
    <lineage>
        <taxon>Bacteria</taxon>
        <taxon>Pseudomonadati</taxon>
        <taxon>Pseudomonadota</taxon>
        <taxon>Gammaproteobacteria</taxon>
        <taxon>Lysobacterales</taxon>
        <taxon>Lysobacteraceae</taxon>
        <taxon>Xanthomonas</taxon>
    </lineage>
</organism>
<name>A0A0U5F865_XANCI</name>
<dbReference type="EMBL" id="CCXZ01000011">
    <property type="protein sequence ID" value="CEG14312.1"/>
    <property type="molecule type" value="Genomic_DNA"/>
</dbReference>
<comment type="caution">
    <text evidence="1">The sequence shown here is derived from an EMBL/GenBank/DDBJ whole genome shotgun (WGS) entry which is preliminary data.</text>
</comment>
<proteinExistence type="predicted"/>
<evidence type="ECO:0000313" key="1">
    <source>
        <dbReference type="EMBL" id="CEG14312.1"/>
    </source>
</evidence>
<dbReference type="AlphaFoldDB" id="A0A0U5F865"/>
<dbReference type="Proteomes" id="UP000052230">
    <property type="component" value="Unassembled WGS sequence"/>
</dbReference>
<keyword evidence="2" id="KW-1185">Reference proteome</keyword>
<evidence type="ECO:0000313" key="2">
    <source>
        <dbReference type="Proteomes" id="UP000052230"/>
    </source>
</evidence>
<accession>A0A0U5F865</accession>
<reference evidence="1 2" key="1">
    <citation type="submission" date="2014-09" db="EMBL/GenBank/DDBJ databases">
        <authorList>
            <person name="Regsiter A."/>
        </authorList>
    </citation>
    <scope>NUCLEOTIDE SEQUENCE [LARGE SCALE GENOMIC DNA]</scope>
</reference>